<proteinExistence type="predicted"/>
<dbReference type="GO" id="GO:0005829">
    <property type="term" value="C:cytosol"/>
    <property type="evidence" value="ECO:0007669"/>
    <property type="project" value="TreeGrafter"/>
</dbReference>
<dbReference type="SUPFAM" id="SSF89550">
    <property type="entry name" value="PHP domain-like"/>
    <property type="match status" value="1"/>
</dbReference>
<dbReference type="PANTHER" id="PTHR36928:SF1">
    <property type="entry name" value="PHOSPHATASE YCDX-RELATED"/>
    <property type="match status" value="1"/>
</dbReference>
<gene>
    <name evidence="1" type="ORF">JCM19231_3912</name>
</gene>
<reference evidence="1 2" key="2">
    <citation type="submission" date="2015-01" db="EMBL/GenBank/DDBJ databases">
        <authorList>
            <consortium name="NBRP consortium"/>
            <person name="Sawabe T."/>
            <person name="Meirelles P."/>
            <person name="Feng G."/>
            <person name="Sayaka M."/>
            <person name="Hattori M."/>
            <person name="Ohkuma M."/>
        </authorList>
    </citation>
    <scope>NUCLEOTIDE SEQUENCE [LARGE SCALE GENOMIC DNA]</scope>
    <source>
        <strain evidence="2">JCM 19231</strain>
    </source>
</reference>
<comment type="caution">
    <text evidence="1">The sequence shown here is derived from an EMBL/GenBank/DDBJ whole genome shotgun (WGS) entry which is preliminary data.</text>
</comment>
<sequence length="201" mass="22502">MEDAPHKWHFVNSLTLPRVADGVGILRGIESNIKDIDGSIDLEEPIRQSLDIILTGFHRPVFAPRSIDENTQAMVKVIESGKVHVVTHPGNNAFPIHIEEVVKTAARENVALEINNSSFLFSRKDSYPNCCKIAELAKKFDAPISVGSDAHNAWDLGKFDKAVALISQYDFPAERIINNTTDSLFNYLKTKGIDIQDQFEW</sequence>
<dbReference type="AlphaFoldDB" id="A0A0B8NPB6"/>
<dbReference type="GO" id="GO:0071978">
    <property type="term" value="P:bacterial-type flagellum-dependent swarming motility"/>
    <property type="evidence" value="ECO:0007669"/>
    <property type="project" value="TreeGrafter"/>
</dbReference>
<dbReference type="PANTHER" id="PTHR36928">
    <property type="entry name" value="PHOSPHATASE YCDX-RELATED"/>
    <property type="match status" value="1"/>
</dbReference>
<reference evidence="1 2" key="1">
    <citation type="submission" date="2015-01" db="EMBL/GenBank/DDBJ databases">
        <title>Vibrio sp. C1 JCM 19231 whole genome shotgun sequence.</title>
        <authorList>
            <person name="Sawabe T."/>
            <person name="Meirelles P."/>
            <person name="Feng G."/>
            <person name="Sayaka M."/>
            <person name="Hattori M."/>
            <person name="Ohkuma M."/>
        </authorList>
    </citation>
    <scope>NUCLEOTIDE SEQUENCE [LARGE SCALE GENOMIC DNA]</scope>
    <source>
        <strain evidence="2">JCM 19231</strain>
    </source>
</reference>
<accession>A0A0B8NPB6</accession>
<keyword evidence="2" id="KW-1185">Reference proteome</keyword>
<dbReference type="Gene3D" id="3.20.20.140">
    <property type="entry name" value="Metal-dependent hydrolases"/>
    <property type="match status" value="1"/>
</dbReference>
<evidence type="ECO:0000313" key="1">
    <source>
        <dbReference type="EMBL" id="GAM55831.1"/>
    </source>
</evidence>
<protein>
    <submittedName>
        <fullName evidence="1">Putative histidinol phosphatase</fullName>
    </submittedName>
</protein>
<dbReference type="EMBL" id="BBRZ01000019">
    <property type="protein sequence ID" value="GAM55831.1"/>
    <property type="molecule type" value="Genomic_DNA"/>
</dbReference>
<evidence type="ECO:0000313" key="2">
    <source>
        <dbReference type="Proteomes" id="UP000031671"/>
    </source>
</evidence>
<dbReference type="Proteomes" id="UP000031671">
    <property type="component" value="Unassembled WGS sequence"/>
</dbReference>
<dbReference type="InterPro" id="IPR050243">
    <property type="entry name" value="PHP_phosphatase"/>
</dbReference>
<dbReference type="InterPro" id="IPR016195">
    <property type="entry name" value="Pol/histidinol_Pase-like"/>
</dbReference>
<organism evidence="1 2">
    <name type="scientific">Vibrio ishigakensis</name>
    <dbReference type="NCBI Taxonomy" id="1481914"/>
    <lineage>
        <taxon>Bacteria</taxon>
        <taxon>Pseudomonadati</taxon>
        <taxon>Pseudomonadota</taxon>
        <taxon>Gammaproteobacteria</taxon>
        <taxon>Vibrionales</taxon>
        <taxon>Vibrionaceae</taxon>
        <taxon>Vibrio</taxon>
    </lineage>
</organism>
<dbReference type="GO" id="GO:0008270">
    <property type="term" value="F:zinc ion binding"/>
    <property type="evidence" value="ECO:0007669"/>
    <property type="project" value="TreeGrafter"/>
</dbReference>
<name>A0A0B8NPB6_9VIBR</name>
<dbReference type="GO" id="GO:0042578">
    <property type="term" value="F:phosphoric ester hydrolase activity"/>
    <property type="evidence" value="ECO:0007669"/>
    <property type="project" value="TreeGrafter"/>
</dbReference>
<dbReference type="Pfam" id="PF13263">
    <property type="entry name" value="PHP_C"/>
    <property type="match status" value="1"/>
</dbReference>